<sequence length="306" mass="32320">MTARRRPPIAANDNQMTGATVRTPTEHRAAVAAAGTATRWAARWPTRARLVRAKRLDLLEALDAYVDVMAVGSCLGAGPEGQQYMADLGADHIWEVRPTLSEIMAAAAMPAPEPPAGAAVMTRGDLQLHISNGGVTIHVGGLRFDDRLRLVRYRDARGLYRDVADRPRRPKGATPAERDPATVRFLLPANSNTPIAAGADFLGGLVRPKGNTTPAACHHEAVAVADGPSVRADIRARMLPADLETLDLAITDATAAQIGQAAGYKPGKSSERAGARLVDDALIRFAEILAADDAATVPPPVAANVY</sequence>
<accession>A0A1W2E9J9</accession>
<dbReference type="STRING" id="937218.SAMN06297251_12313"/>
<organism evidence="1 2">
    <name type="scientific">Fulvimarina manganoxydans</name>
    <dbReference type="NCBI Taxonomy" id="937218"/>
    <lineage>
        <taxon>Bacteria</taxon>
        <taxon>Pseudomonadati</taxon>
        <taxon>Pseudomonadota</taxon>
        <taxon>Alphaproteobacteria</taxon>
        <taxon>Hyphomicrobiales</taxon>
        <taxon>Aurantimonadaceae</taxon>
        <taxon>Fulvimarina</taxon>
    </lineage>
</organism>
<evidence type="ECO:0000313" key="1">
    <source>
        <dbReference type="EMBL" id="SMD06463.1"/>
    </source>
</evidence>
<reference evidence="1 2" key="1">
    <citation type="submission" date="2017-04" db="EMBL/GenBank/DDBJ databases">
        <authorList>
            <person name="Afonso C.L."/>
            <person name="Miller P.J."/>
            <person name="Scott M.A."/>
            <person name="Spackman E."/>
            <person name="Goraichik I."/>
            <person name="Dimitrov K.M."/>
            <person name="Suarez D.L."/>
            <person name="Swayne D.E."/>
        </authorList>
    </citation>
    <scope>NUCLEOTIDE SEQUENCE [LARGE SCALE GENOMIC DNA]</scope>
    <source>
        <strain evidence="1 2">CGMCC 1.10972</strain>
    </source>
</reference>
<dbReference type="EMBL" id="FWXR01000023">
    <property type="protein sequence ID" value="SMD06463.1"/>
    <property type="molecule type" value="Genomic_DNA"/>
</dbReference>
<protein>
    <submittedName>
        <fullName evidence="1">Uncharacterized protein</fullName>
    </submittedName>
</protein>
<name>A0A1W2E9J9_9HYPH</name>
<gene>
    <name evidence="1" type="ORF">SAMN06297251_12313</name>
</gene>
<dbReference type="RefSeq" id="WP_084412075.1">
    <property type="nucleotide sequence ID" value="NZ_FWXR01000023.1"/>
</dbReference>
<evidence type="ECO:0000313" key="2">
    <source>
        <dbReference type="Proteomes" id="UP000192656"/>
    </source>
</evidence>
<keyword evidence="2" id="KW-1185">Reference proteome</keyword>
<proteinExistence type="predicted"/>
<dbReference type="AlphaFoldDB" id="A0A1W2E9J9"/>
<dbReference type="Proteomes" id="UP000192656">
    <property type="component" value="Unassembled WGS sequence"/>
</dbReference>